<evidence type="ECO:0000313" key="1">
    <source>
        <dbReference type="EMBL" id="MRH45062.1"/>
    </source>
</evidence>
<reference evidence="1" key="1">
    <citation type="submission" date="2019-11" db="EMBL/GenBank/DDBJ databases">
        <authorList>
            <person name="Li J."/>
        </authorList>
    </citation>
    <scope>NUCLEOTIDE SEQUENCE</scope>
    <source>
        <strain evidence="1">B6B</strain>
    </source>
</reference>
<evidence type="ECO:0000313" key="2">
    <source>
        <dbReference type="Proteomes" id="UP000799092"/>
    </source>
</evidence>
<keyword evidence="2" id="KW-1185">Reference proteome</keyword>
<protein>
    <submittedName>
        <fullName evidence="1">Uncharacterized protein</fullName>
    </submittedName>
</protein>
<comment type="caution">
    <text evidence="1">The sequence shown here is derived from an EMBL/GenBank/DDBJ whole genome shotgun (WGS) entry which is preliminary data.</text>
</comment>
<name>A0A6A8DV30_9BACI</name>
<gene>
    <name evidence="1" type="ORF">GH741_20685</name>
</gene>
<dbReference type="OrthoDB" id="2692055at2"/>
<organism evidence="1 2">
    <name type="scientific">Aquibacillus halophilus</name>
    <dbReference type="NCBI Taxonomy" id="930132"/>
    <lineage>
        <taxon>Bacteria</taxon>
        <taxon>Bacillati</taxon>
        <taxon>Bacillota</taxon>
        <taxon>Bacilli</taxon>
        <taxon>Bacillales</taxon>
        <taxon>Bacillaceae</taxon>
        <taxon>Aquibacillus</taxon>
    </lineage>
</organism>
<dbReference type="SUPFAM" id="SSF54518">
    <property type="entry name" value="Tubby C-terminal domain-like"/>
    <property type="match status" value="1"/>
</dbReference>
<dbReference type="InterPro" id="IPR007612">
    <property type="entry name" value="LOR"/>
</dbReference>
<proteinExistence type="predicted"/>
<dbReference type="InterPro" id="IPR025659">
    <property type="entry name" value="Tubby-like_C"/>
</dbReference>
<dbReference type="Pfam" id="PF04525">
    <property type="entry name" value="LOR"/>
    <property type="match status" value="1"/>
</dbReference>
<dbReference type="RefSeq" id="WP_153738657.1">
    <property type="nucleotide sequence ID" value="NZ_WJNG01000024.1"/>
</dbReference>
<sequence>MGNSNIYFSDNFFSSGITDIFNERKEQIGSLDLKNAFSSSVDILDSDQNIVVKGFFPFLSRRWQVTDRDKNEIGMLKQRFSFLSKRFFYISQHTGEYEIKSEAFSREYRILDNQNTIIADFKRISSFFEAQDMS</sequence>
<dbReference type="AlphaFoldDB" id="A0A6A8DV30"/>
<dbReference type="Proteomes" id="UP000799092">
    <property type="component" value="Unassembled WGS sequence"/>
</dbReference>
<dbReference type="EMBL" id="WJNG01000024">
    <property type="protein sequence ID" value="MRH45062.1"/>
    <property type="molecule type" value="Genomic_DNA"/>
</dbReference>
<accession>A0A6A8DV30</accession>